<keyword evidence="2" id="KW-1185">Reference proteome</keyword>
<reference evidence="1" key="1">
    <citation type="journal article" date="2022" name="Front. Genet.">
        <title>Chromosome-Scale Assembly of the Dendrobium nobile Genome Provides Insights Into the Molecular Mechanism of the Biosynthesis of the Medicinal Active Ingredient of Dendrobium.</title>
        <authorList>
            <person name="Xu Q."/>
            <person name="Niu S.-C."/>
            <person name="Li K.-L."/>
            <person name="Zheng P.-J."/>
            <person name="Zhang X.-J."/>
            <person name="Jia Y."/>
            <person name="Liu Y."/>
            <person name="Niu Y.-X."/>
            <person name="Yu L.-H."/>
            <person name="Chen D.-F."/>
            <person name="Zhang G.-Q."/>
        </authorList>
    </citation>
    <scope>NUCLEOTIDE SEQUENCE</scope>
    <source>
        <tissue evidence="1">Leaf</tissue>
    </source>
</reference>
<dbReference type="Proteomes" id="UP000829196">
    <property type="component" value="Unassembled WGS sequence"/>
</dbReference>
<evidence type="ECO:0000313" key="1">
    <source>
        <dbReference type="EMBL" id="KAI0488054.1"/>
    </source>
</evidence>
<evidence type="ECO:0000313" key="2">
    <source>
        <dbReference type="Proteomes" id="UP000829196"/>
    </source>
</evidence>
<accession>A0A8T3A0M3</accession>
<comment type="caution">
    <text evidence="1">The sequence shown here is derived from an EMBL/GenBank/DDBJ whole genome shotgun (WGS) entry which is preliminary data.</text>
</comment>
<proteinExistence type="predicted"/>
<gene>
    <name evidence="1" type="ORF">KFK09_027878</name>
</gene>
<protein>
    <submittedName>
        <fullName evidence="1">Uncharacterized protein</fullName>
    </submittedName>
</protein>
<dbReference type="AlphaFoldDB" id="A0A8T3A0M3"/>
<name>A0A8T3A0M3_DENNO</name>
<sequence length="77" mass="9112">MEEFYRTVGDFLMFWSCWMQFRVPVPVPVPSVQSAGFDWTMMTLPLQTPWTIFGQPGLFDFYHYSESSLLRLGSWFS</sequence>
<organism evidence="1 2">
    <name type="scientific">Dendrobium nobile</name>
    <name type="common">Orchid</name>
    <dbReference type="NCBI Taxonomy" id="94219"/>
    <lineage>
        <taxon>Eukaryota</taxon>
        <taxon>Viridiplantae</taxon>
        <taxon>Streptophyta</taxon>
        <taxon>Embryophyta</taxon>
        <taxon>Tracheophyta</taxon>
        <taxon>Spermatophyta</taxon>
        <taxon>Magnoliopsida</taxon>
        <taxon>Liliopsida</taxon>
        <taxon>Asparagales</taxon>
        <taxon>Orchidaceae</taxon>
        <taxon>Epidendroideae</taxon>
        <taxon>Malaxideae</taxon>
        <taxon>Dendrobiinae</taxon>
        <taxon>Dendrobium</taxon>
    </lineage>
</organism>
<dbReference type="EMBL" id="JAGYWB010000019">
    <property type="protein sequence ID" value="KAI0488054.1"/>
    <property type="molecule type" value="Genomic_DNA"/>
</dbReference>